<name>A0A2T2YU65_9NOCA</name>
<evidence type="ECO:0000313" key="1">
    <source>
        <dbReference type="EMBL" id="PSR59047.1"/>
    </source>
</evidence>
<evidence type="ECO:0000313" key="2">
    <source>
        <dbReference type="Proteomes" id="UP000241647"/>
    </source>
</evidence>
<protein>
    <submittedName>
        <fullName evidence="1">Uncharacterized protein</fullName>
    </submittedName>
</protein>
<accession>A0A2T2YU65</accession>
<dbReference type="Proteomes" id="UP000241647">
    <property type="component" value="Unassembled WGS sequence"/>
</dbReference>
<dbReference type="EMBL" id="PYHS01000019">
    <property type="protein sequence ID" value="PSR59047.1"/>
    <property type="molecule type" value="Genomic_DNA"/>
</dbReference>
<comment type="caution">
    <text evidence="1">The sequence shown here is derived from an EMBL/GenBank/DDBJ whole genome shotgun (WGS) entry which is preliminary data.</text>
</comment>
<gene>
    <name evidence="1" type="ORF">C8259_28290</name>
</gene>
<sequence length="78" mass="9041">MYDNVSPRSLGLSSALVRALGDWAARWDATYDLVNDPANPTFDSPAAEQHFWDEGRRLGERLRSELDDRWEIRLDFDD</sequence>
<reference evidence="1 2" key="1">
    <citation type="submission" date="2018-02" db="EMBL/GenBank/DDBJ databases">
        <title>8 Nocardia nova and 1 Nocardia cyriacigeorgica strain used for evolution to TMP-SMX.</title>
        <authorList>
            <person name="Mehta H."/>
            <person name="Weng J."/>
            <person name="Shamoo Y."/>
        </authorList>
    </citation>
    <scope>NUCLEOTIDE SEQUENCE [LARGE SCALE GENOMIC DNA]</scope>
    <source>
        <strain evidence="1 2">ATCC 33727</strain>
    </source>
</reference>
<dbReference type="RefSeq" id="WP_063027379.1">
    <property type="nucleotide sequence ID" value="NZ_PYHS01000019.1"/>
</dbReference>
<organism evidence="1 2">
    <name type="scientific">Nocardia nova</name>
    <dbReference type="NCBI Taxonomy" id="37330"/>
    <lineage>
        <taxon>Bacteria</taxon>
        <taxon>Bacillati</taxon>
        <taxon>Actinomycetota</taxon>
        <taxon>Actinomycetes</taxon>
        <taxon>Mycobacteriales</taxon>
        <taxon>Nocardiaceae</taxon>
        <taxon>Nocardia</taxon>
    </lineage>
</organism>
<proteinExistence type="predicted"/>
<dbReference type="AlphaFoldDB" id="A0A2T2YU65"/>